<proteinExistence type="predicted"/>
<dbReference type="RefSeq" id="WP_166033451.1">
    <property type="nucleotide sequence ID" value="NZ_CP049887.1"/>
</dbReference>
<gene>
    <name evidence="2" type="ORF">G7082_01745</name>
</gene>
<name>A0A6G8AQS8_9ENTE</name>
<sequence length="121" mass="14586">MKQTLEKEWAYQKYFIMSHSQKEYLYIRQLFSTNNDDLEKKFNESILRAEQTPPTKGSLTNAYQHVWGYFKKSATSEEKEKFQALLNSLPLDEKDIQRFCQKLSIQYDKKYLLQSRILFPK</sequence>
<dbReference type="KEGG" id="vhy:G7082_01745"/>
<dbReference type="AlphaFoldDB" id="A0A6G8AQS8"/>
<feature type="domain" description="DUF1722" evidence="1">
    <location>
        <begin position="13"/>
        <end position="120"/>
    </location>
</feature>
<evidence type="ECO:0000313" key="2">
    <source>
        <dbReference type="EMBL" id="QIL47340.1"/>
    </source>
</evidence>
<dbReference type="Pfam" id="PF08349">
    <property type="entry name" value="DUF1722"/>
    <property type="match status" value="1"/>
</dbReference>
<organism evidence="2 3">
    <name type="scientific">Vagococcus hydrophili</name>
    <dbReference type="NCBI Taxonomy" id="2714947"/>
    <lineage>
        <taxon>Bacteria</taxon>
        <taxon>Bacillati</taxon>
        <taxon>Bacillota</taxon>
        <taxon>Bacilli</taxon>
        <taxon>Lactobacillales</taxon>
        <taxon>Enterococcaceae</taxon>
        <taxon>Vagococcus</taxon>
    </lineage>
</organism>
<protein>
    <submittedName>
        <fullName evidence="2">YbgA family protein</fullName>
    </submittedName>
</protein>
<dbReference type="EMBL" id="CP049887">
    <property type="protein sequence ID" value="QIL47340.1"/>
    <property type="molecule type" value="Genomic_DNA"/>
</dbReference>
<dbReference type="InterPro" id="IPR013560">
    <property type="entry name" value="DUF1722"/>
</dbReference>
<dbReference type="Proteomes" id="UP000501747">
    <property type="component" value="Chromosome"/>
</dbReference>
<accession>A0A6G8AQS8</accession>
<evidence type="ECO:0000259" key="1">
    <source>
        <dbReference type="Pfam" id="PF08349"/>
    </source>
</evidence>
<reference evidence="2 3" key="1">
    <citation type="submission" date="2020-03" db="EMBL/GenBank/DDBJ databases">
        <title>Vagococcus sp. nov., isolated from beetles.</title>
        <authorList>
            <person name="Hyun D.-W."/>
            <person name="Bae J.-W."/>
        </authorList>
    </citation>
    <scope>NUCLEOTIDE SEQUENCE [LARGE SCALE GENOMIC DNA]</scope>
    <source>
        <strain evidence="2 3">HDW17B</strain>
    </source>
</reference>
<keyword evidence="3" id="KW-1185">Reference proteome</keyword>
<evidence type="ECO:0000313" key="3">
    <source>
        <dbReference type="Proteomes" id="UP000501747"/>
    </source>
</evidence>